<sequence>HIMNLSFYTDFSISDSLKTVRKSVLIHGTIILAGYARGNITACYSTGTISGGNNASTGGLVGYNRGGIIKNSFSSATVQAGNASGGGYTHAGGFAGYQYPGLIINCYAMGDVSAGNASGRYSCVATGGFIGGNNGRIENVYCTGDVLAGTAADSQSSVEPGAFAGYNDLYGTISLAYYRNLGSPSDTSGASGMEASAMQTQDFALLLTGNRSDPAILEPWMQIPGLNEDYPLFAMAVGSDPTNEQNAPQSNQNGTDTPLISYANTETGSDPAEDPLADPLEDTAPKTGIPAGPAPWFLASSVLSLTAVLVAMKKLRR</sequence>
<feature type="domain" description="GLUG" evidence="3">
    <location>
        <begin position="54"/>
        <end position="78"/>
    </location>
</feature>
<dbReference type="Proteomes" id="UP000184342">
    <property type="component" value="Unassembled WGS sequence"/>
</dbReference>
<feature type="compositionally biased region" description="Polar residues" evidence="1">
    <location>
        <begin position="240"/>
        <end position="268"/>
    </location>
</feature>
<keyword evidence="2" id="KW-0812">Transmembrane</keyword>
<dbReference type="Gene3D" id="2.160.20.110">
    <property type="match status" value="1"/>
</dbReference>
<evidence type="ECO:0000313" key="5">
    <source>
        <dbReference type="Proteomes" id="UP000184342"/>
    </source>
</evidence>
<feature type="non-terminal residue" evidence="4">
    <location>
        <position position="1"/>
    </location>
</feature>
<organism evidence="4 5">
    <name type="scientific">Parasporobacterium paucivorans DSM 15970</name>
    <dbReference type="NCBI Taxonomy" id="1122934"/>
    <lineage>
        <taxon>Bacteria</taxon>
        <taxon>Bacillati</taxon>
        <taxon>Bacillota</taxon>
        <taxon>Clostridia</taxon>
        <taxon>Lachnospirales</taxon>
        <taxon>Lachnospiraceae</taxon>
        <taxon>Parasporobacterium</taxon>
    </lineage>
</organism>
<keyword evidence="2" id="KW-1133">Transmembrane helix</keyword>
<gene>
    <name evidence="4" type="ORF">SAMN02745691_02460</name>
</gene>
<keyword evidence="2" id="KW-0472">Membrane</keyword>
<evidence type="ECO:0000256" key="1">
    <source>
        <dbReference type="SAM" id="MobiDB-lite"/>
    </source>
</evidence>
<dbReference type="AlphaFoldDB" id="A0A1M6LWT4"/>
<dbReference type="Pfam" id="PF07581">
    <property type="entry name" value="Glug"/>
    <property type="match status" value="2"/>
</dbReference>
<feature type="compositionally biased region" description="Acidic residues" evidence="1">
    <location>
        <begin position="271"/>
        <end position="281"/>
    </location>
</feature>
<keyword evidence="5" id="KW-1185">Reference proteome</keyword>
<accession>A0A1M6LWT4</accession>
<feature type="domain" description="GLUG" evidence="3">
    <location>
        <begin position="87"/>
        <end position="113"/>
    </location>
</feature>
<dbReference type="RefSeq" id="WP_207647352.1">
    <property type="nucleotide sequence ID" value="NZ_FQYT01000053.1"/>
</dbReference>
<protein>
    <submittedName>
        <fullName evidence="4">The GLUG motif-containing protein</fullName>
    </submittedName>
</protein>
<dbReference type="STRING" id="1122934.SAMN02745691_02460"/>
<feature type="transmembrane region" description="Helical" evidence="2">
    <location>
        <begin position="294"/>
        <end position="312"/>
    </location>
</feature>
<evidence type="ECO:0000259" key="3">
    <source>
        <dbReference type="Pfam" id="PF07581"/>
    </source>
</evidence>
<proteinExistence type="predicted"/>
<feature type="region of interest" description="Disordered" evidence="1">
    <location>
        <begin position="237"/>
        <end position="288"/>
    </location>
</feature>
<name>A0A1M6LWT4_9FIRM</name>
<evidence type="ECO:0000256" key="2">
    <source>
        <dbReference type="SAM" id="Phobius"/>
    </source>
</evidence>
<reference evidence="4 5" key="1">
    <citation type="submission" date="2016-11" db="EMBL/GenBank/DDBJ databases">
        <authorList>
            <person name="Jaros S."/>
            <person name="Januszkiewicz K."/>
            <person name="Wedrychowicz H."/>
        </authorList>
    </citation>
    <scope>NUCLEOTIDE SEQUENCE [LARGE SCALE GENOMIC DNA]</scope>
    <source>
        <strain evidence="4 5">DSM 15970</strain>
    </source>
</reference>
<dbReference type="InterPro" id="IPR011493">
    <property type="entry name" value="GLUG"/>
</dbReference>
<evidence type="ECO:0000313" key="4">
    <source>
        <dbReference type="EMBL" id="SHJ75658.1"/>
    </source>
</evidence>
<dbReference type="EMBL" id="FQYT01000053">
    <property type="protein sequence ID" value="SHJ75658.1"/>
    <property type="molecule type" value="Genomic_DNA"/>
</dbReference>